<proteinExistence type="predicted"/>
<dbReference type="EMBL" id="JBHLTC010000020">
    <property type="protein sequence ID" value="MFC0626026.1"/>
    <property type="molecule type" value="Genomic_DNA"/>
</dbReference>
<protein>
    <submittedName>
        <fullName evidence="1">Uncharacterized protein</fullName>
    </submittedName>
</protein>
<comment type="caution">
    <text evidence="1">The sequence shown here is derived from an EMBL/GenBank/DDBJ whole genome shotgun (WGS) entry which is preliminary data.</text>
</comment>
<organism evidence="1 2">
    <name type="scientific">Kribbella deserti</name>
    <dbReference type="NCBI Taxonomy" id="1926257"/>
    <lineage>
        <taxon>Bacteria</taxon>
        <taxon>Bacillati</taxon>
        <taxon>Actinomycetota</taxon>
        <taxon>Actinomycetes</taxon>
        <taxon>Propionibacteriales</taxon>
        <taxon>Kribbellaceae</taxon>
        <taxon>Kribbella</taxon>
    </lineage>
</organism>
<evidence type="ECO:0000313" key="1">
    <source>
        <dbReference type="EMBL" id="MFC0626026.1"/>
    </source>
</evidence>
<evidence type="ECO:0000313" key="2">
    <source>
        <dbReference type="Proteomes" id="UP001589890"/>
    </source>
</evidence>
<dbReference type="Proteomes" id="UP001589890">
    <property type="component" value="Unassembled WGS sequence"/>
</dbReference>
<keyword evidence="2" id="KW-1185">Reference proteome</keyword>
<dbReference type="RefSeq" id="WP_380049061.1">
    <property type="nucleotide sequence ID" value="NZ_JBHLTC010000020.1"/>
</dbReference>
<accession>A0ABV6QN08</accession>
<reference evidence="1 2" key="1">
    <citation type="submission" date="2024-09" db="EMBL/GenBank/DDBJ databases">
        <authorList>
            <person name="Sun Q."/>
            <person name="Mori K."/>
        </authorList>
    </citation>
    <scope>NUCLEOTIDE SEQUENCE [LARGE SCALE GENOMIC DNA]</scope>
    <source>
        <strain evidence="1 2">CGMCC 1.15906</strain>
    </source>
</reference>
<sequence length="309" mass="33720">MAPDFMRVRSTGRRGRAEIWYTTITDPITGAGVWLHHELIAPLDGAAPFTQGHVAVFLPGEDVVFERFGPEPWTGAPAFASGPVSFDRERAAGSAGGIKWDLTCATAGPPLFTFPVWAWRTPVLPAAHMVPVPAGSYTGVVQVGTYQLTLRDAPGATGRIYGHGMAQRWAWLHADLGGGDVLEVVAAIARRPPLNKLPALAFVRMRLDGTEWPKGDQLLATRLFRTELSLPVWRVVGGTSQRRLDVQVTLPPERVVAAPFTDPDGSQGTCHNSERADAEVRLERRLNRCWSVERQWALQGTAHAEVGVR</sequence>
<name>A0ABV6QN08_9ACTN</name>
<gene>
    <name evidence="1" type="ORF">ACFFGN_18245</name>
</gene>